<evidence type="ECO:0000313" key="3">
    <source>
        <dbReference type="Proteomes" id="UP000829720"/>
    </source>
</evidence>
<sequence>MESRAELVYEFLTAPYAHLVTSLTDPAVPPVNHRDRNEEEKKTALHSHSAEQRTGDKSFPVASTPAKTRNQKAVILPVMPAAAM</sequence>
<evidence type="ECO:0000256" key="1">
    <source>
        <dbReference type="SAM" id="MobiDB-lite"/>
    </source>
</evidence>
<name>A0A8T3DNH5_9TELE</name>
<protein>
    <submittedName>
        <fullName evidence="2">Uncharacterized protein</fullName>
    </submittedName>
</protein>
<reference evidence="2" key="1">
    <citation type="submission" date="2021-01" db="EMBL/GenBank/DDBJ databases">
        <authorList>
            <person name="Zahm M."/>
            <person name="Roques C."/>
            <person name="Cabau C."/>
            <person name="Klopp C."/>
            <person name="Donnadieu C."/>
            <person name="Jouanno E."/>
            <person name="Lampietro C."/>
            <person name="Louis A."/>
            <person name="Herpin A."/>
            <person name="Echchiki A."/>
            <person name="Berthelot C."/>
            <person name="Parey E."/>
            <person name="Roest-Crollius H."/>
            <person name="Braasch I."/>
            <person name="Postlethwait J."/>
            <person name="Bobe J."/>
            <person name="Montfort J."/>
            <person name="Bouchez O."/>
            <person name="Begum T."/>
            <person name="Mejri S."/>
            <person name="Adams A."/>
            <person name="Chen W.-J."/>
            <person name="Guiguen Y."/>
        </authorList>
    </citation>
    <scope>NUCLEOTIDE SEQUENCE</scope>
    <source>
        <tissue evidence="2">Blood</tissue>
    </source>
</reference>
<comment type="caution">
    <text evidence="2">The sequence shown here is derived from an EMBL/GenBank/DDBJ whole genome shotgun (WGS) entry which is preliminary data.</text>
</comment>
<feature type="compositionally biased region" description="Basic and acidic residues" evidence="1">
    <location>
        <begin position="32"/>
        <end position="56"/>
    </location>
</feature>
<dbReference type="Proteomes" id="UP000829720">
    <property type="component" value="Unassembled WGS sequence"/>
</dbReference>
<proteinExistence type="predicted"/>
<feature type="region of interest" description="Disordered" evidence="1">
    <location>
        <begin position="24"/>
        <end position="68"/>
    </location>
</feature>
<dbReference type="AlphaFoldDB" id="A0A8T3DNH5"/>
<gene>
    <name evidence="2" type="ORF">AGOR_G00099700</name>
</gene>
<organism evidence="2 3">
    <name type="scientific">Albula goreensis</name>
    <dbReference type="NCBI Taxonomy" id="1534307"/>
    <lineage>
        <taxon>Eukaryota</taxon>
        <taxon>Metazoa</taxon>
        <taxon>Chordata</taxon>
        <taxon>Craniata</taxon>
        <taxon>Vertebrata</taxon>
        <taxon>Euteleostomi</taxon>
        <taxon>Actinopterygii</taxon>
        <taxon>Neopterygii</taxon>
        <taxon>Teleostei</taxon>
        <taxon>Albuliformes</taxon>
        <taxon>Albulidae</taxon>
        <taxon>Albula</taxon>
    </lineage>
</organism>
<dbReference type="EMBL" id="JAERUA010000008">
    <property type="protein sequence ID" value="KAI1896907.1"/>
    <property type="molecule type" value="Genomic_DNA"/>
</dbReference>
<keyword evidence="3" id="KW-1185">Reference proteome</keyword>
<accession>A0A8T3DNH5</accession>
<evidence type="ECO:0000313" key="2">
    <source>
        <dbReference type="EMBL" id="KAI1896907.1"/>
    </source>
</evidence>